<sequence>MTDLDSFSEYQNNFLSLIISDLDGPTCTSSLLDVIKSIINTLKPDWYIDHQMLSERLFQDLVVCLAACNYSKIKYLSQKCRHEESNSEPPEYKLDSSKLELIT</sequence>
<keyword evidence="3" id="KW-1185">Reference proteome</keyword>
<proteinExistence type="predicted"/>
<name>A0A1H7RMH1_9PROT</name>
<reference evidence="2 3" key="1">
    <citation type="submission" date="2016-10" db="EMBL/GenBank/DDBJ databases">
        <authorList>
            <person name="de Groot N.N."/>
        </authorList>
    </citation>
    <scope>NUCLEOTIDE SEQUENCE [LARGE SCALE GENOMIC DNA]</scope>
    <source>
        <strain evidence="2 3">Nv1</strain>
    </source>
</reference>
<evidence type="ECO:0000313" key="2">
    <source>
        <dbReference type="EMBL" id="SEL61229.1"/>
    </source>
</evidence>
<gene>
    <name evidence="2" type="ORF">SAMN05216387_11817</name>
</gene>
<dbReference type="EMBL" id="FOBH01000018">
    <property type="protein sequence ID" value="SEL61229.1"/>
    <property type="molecule type" value="Genomic_DNA"/>
</dbReference>
<feature type="region of interest" description="Disordered" evidence="1">
    <location>
        <begin position="83"/>
        <end position="103"/>
    </location>
</feature>
<protein>
    <submittedName>
        <fullName evidence="2">Uncharacterized protein</fullName>
    </submittedName>
</protein>
<accession>A0A1H7RMH1</accession>
<dbReference type="Proteomes" id="UP000198620">
    <property type="component" value="Unassembled WGS sequence"/>
</dbReference>
<evidence type="ECO:0000256" key="1">
    <source>
        <dbReference type="SAM" id="MobiDB-lite"/>
    </source>
</evidence>
<evidence type="ECO:0000313" key="3">
    <source>
        <dbReference type="Proteomes" id="UP000198620"/>
    </source>
</evidence>
<organism evidence="2 3">
    <name type="scientific">Nitrosovibrio tenuis</name>
    <dbReference type="NCBI Taxonomy" id="1233"/>
    <lineage>
        <taxon>Bacteria</taxon>
        <taxon>Pseudomonadati</taxon>
        <taxon>Pseudomonadota</taxon>
        <taxon>Betaproteobacteria</taxon>
        <taxon>Nitrosomonadales</taxon>
        <taxon>Nitrosomonadaceae</taxon>
        <taxon>Nitrosovibrio</taxon>
    </lineage>
</organism>
<dbReference type="AlphaFoldDB" id="A0A1H7RMH1"/>